<dbReference type="InterPro" id="IPR049552">
    <property type="entry name" value="PKS_DH_N"/>
</dbReference>
<dbReference type="CDD" id="cd00833">
    <property type="entry name" value="PKS"/>
    <property type="match status" value="1"/>
</dbReference>
<evidence type="ECO:0000313" key="10">
    <source>
        <dbReference type="Proteomes" id="UP000076925"/>
    </source>
</evidence>
<proteinExistence type="predicted"/>
<feature type="active site" description="Proton donor; for dehydratase activity" evidence="4">
    <location>
        <position position="1658"/>
    </location>
</feature>
<dbReference type="InterPro" id="IPR032821">
    <property type="entry name" value="PKS_assoc"/>
</dbReference>
<gene>
    <name evidence="9" type="ORF">WA1_00830</name>
</gene>
<reference evidence="9 10" key="1">
    <citation type="journal article" date="2013" name="Genome Biol. Evol.">
        <title>Genomes of Stigonematalean cyanobacteria (subsection V) and the evolution of oxygenic photosynthesis from prokaryotes to plastids.</title>
        <authorList>
            <person name="Dagan T."/>
            <person name="Roettger M."/>
            <person name="Stucken K."/>
            <person name="Landan G."/>
            <person name="Koch R."/>
            <person name="Major P."/>
            <person name="Gould S.B."/>
            <person name="Goremykin V.V."/>
            <person name="Rippka R."/>
            <person name="Tandeau de Marsac N."/>
            <person name="Gugger M."/>
            <person name="Lockhart P.J."/>
            <person name="Allen J.F."/>
            <person name="Brune I."/>
            <person name="Maus I."/>
            <person name="Puhler A."/>
            <person name="Martin W.F."/>
        </authorList>
    </citation>
    <scope>NUCLEOTIDE SEQUENCE [LARGE SCALE GENOMIC DNA]</scope>
    <source>
        <strain evidence="9 10">PCC 7110</strain>
    </source>
</reference>
<dbReference type="Gene3D" id="3.40.366.10">
    <property type="entry name" value="Malonyl-Coenzyme A Acyl Carrier Protein, domain 2"/>
    <property type="match status" value="1"/>
</dbReference>
<dbReference type="Pfam" id="PF02801">
    <property type="entry name" value="Ketoacyl-synt_C"/>
    <property type="match status" value="1"/>
</dbReference>
<dbReference type="InterPro" id="IPR014030">
    <property type="entry name" value="Ketoacyl_synth_N"/>
</dbReference>
<dbReference type="Pfam" id="PF00109">
    <property type="entry name" value="ketoacyl-synt"/>
    <property type="match status" value="1"/>
</dbReference>
<evidence type="ECO:0000259" key="8">
    <source>
        <dbReference type="PROSITE" id="PS52019"/>
    </source>
</evidence>
<dbReference type="SMART" id="SM00825">
    <property type="entry name" value="PKS_KS"/>
    <property type="match status" value="1"/>
</dbReference>
<dbReference type="InterPro" id="IPR001227">
    <property type="entry name" value="Ac_transferase_dom_sf"/>
</dbReference>
<name>A0A139XGE2_9CYAN</name>
<dbReference type="EMBL" id="ANNX02000012">
    <property type="protein sequence ID" value="KYC43741.1"/>
    <property type="molecule type" value="Genomic_DNA"/>
</dbReference>
<dbReference type="SMART" id="SM00822">
    <property type="entry name" value="PKS_KR"/>
    <property type="match status" value="1"/>
</dbReference>
<keyword evidence="3" id="KW-0808">Transferase</keyword>
<dbReference type="Pfam" id="PF14765">
    <property type="entry name" value="PS-DH"/>
    <property type="match status" value="1"/>
</dbReference>
<feature type="domain" description="Ketosynthase family 3 (KS3)" evidence="7">
    <location>
        <begin position="2"/>
        <end position="462"/>
    </location>
</feature>
<feature type="active site" description="Proton acceptor; for dehydratase activity" evidence="4">
    <location>
        <position position="1490"/>
    </location>
</feature>
<accession>A0A139XGE2</accession>
<feature type="domain" description="PKS/mFAS DH" evidence="8">
    <location>
        <begin position="1458"/>
        <end position="1737"/>
    </location>
</feature>
<dbReference type="InterPro" id="IPR016036">
    <property type="entry name" value="Malonyl_transacylase_ACP-bd"/>
</dbReference>
<evidence type="ECO:0000256" key="2">
    <source>
        <dbReference type="ARBA" id="ARBA00022553"/>
    </source>
</evidence>
<dbReference type="PROSITE" id="PS52004">
    <property type="entry name" value="KS3_2"/>
    <property type="match status" value="1"/>
</dbReference>
<dbReference type="InterPro" id="IPR014043">
    <property type="entry name" value="Acyl_transferase_dom"/>
</dbReference>
<dbReference type="PROSITE" id="PS52019">
    <property type="entry name" value="PKS_MFAS_DH"/>
    <property type="match status" value="1"/>
</dbReference>
<dbReference type="SUPFAM" id="SSF55048">
    <property type="entry name" value="Probable ACP-binding domain of malonyl-CoA ACP transacylase"/>
    <property type="match status" value="1"/>
</dbReference>
<dbReference type="InterPro" id="IPR036736">
    <property type="entry name" value="ACP-like_sf"/>
</dbReference>
<feature type="region of interest" description="N-terminal hotdog fold" evidence="4">
    <location>
        <begin position="1458"/>
        <end position="1581"/>
    </location>
</feature>
<dbReference type="InterPro" id="IPR013968">
    <property type="entry name" value="PKS_KR"/>
</dbReference>
<sequence>MTPTIAIVGMACQYPDARSPIELWENVLAQRRAFRKLPPERLNLTDYLSADRSAPDCTYSTEAALIEGYEFDRVAFRVAGSTFRSADLTHWLALDVATQALADAGFPDGDRLPRDTTGIVLGNTLTGEFSRANTMRLRWPYVRRIVEATLMQQNWLPEQRWQFLKNLEALYKEPFPAINEETLAGNLSNTIAGRICNHFDFKGGGYTVDGACSSSLLAVATVCSALVTGDLDVAIAGGVDLSLDPFELVGFAKAGALADEEMHIYDTRSSGFLPGEGCGFVVLMRYEDAVARDCRIYATIRGWGISSDGHGGITRPEVEGQLLALHHAYRRASFGIETVSLFEGHGTGTSIGDATELRSLSRARREAAPQAPPAIIGSIKANIGHTKAAAGVAGLIKATMALHNQILPPTTGCDQPHPILTDEKPALQVLNKGQSWSPDLPLRAGVSAMGFGGINTHIVLERTATERRQNLTHQEQVFLASAQDAELILMSARDTNDLHKQVEHLLTLSPRLSRAEVADLATELQRRLDIRDNAPIRASIVADTPLNFTNRLEILKSWLSEAAMTRLDSRLGIFLSTGINLPRIGFLFPGQGSPLYLNGGAWCRRFEFVQELYTLANLSQINDNNTTAIAQPTIVTASIAALYTLEKLGITGNIAVGHSLGELTALHWGGVFDTKTVLRIATVRGKAMAELSSPSGAMVSVRASQQELTGLLSDRSVVIAGLNSPQQTVISGETKVVDTIVDRATALGFKTFKLPVSHAFHSPLVASSGEQLAEHLKKEHFQPLQKTVVSTVTGSPISSNEDLPSLLIRQITSPVRFMEAVTKAAEGVDLFIEVGPGQVLSGLVSEFLNVPVVAIDAGGFSLSGLLKAVGAAFALGAPVNHKELFAGRFTRAFHLEWRPQFFANPCELAPVSKPIPEQKSSTAERQKGNKGSYPPSLMPKQQSPLELVRQLVAERAELPTTAVKDDSRLLSELHLNSITVAQLVVEASRCLNLPPPSAPTDYANASVGAIAQALEELLHAGASRIVETEKRSLSGVDSWIRAFTVELVERPLPRYQFSASIKEKGCWQIIAPTEYLLAKLLQKAFEHYDGGGIILCLPPEESDECYINLLLQGARAVLAAKEATHFVLIQHNMVGTAFARTLYQEVPNLTTCVINIPVDRPETIEWILAEVRAAVGYSEAHYDAFGYRREPIMRFLPMHKEPAELTLTSNDVLLVTGGGKGIAAECALSLAREIGVRLVLLGRSQPENDIELATNLDRMTASGIQLRYIAADVSNPEAVRVAVSKAEIEFGPITAILHGAGVNVPQLLTSLDEAAFFSTLAPKVQGVRNLLSAINPEHLRLFITFGSIIARTGLRGEAHYALANEWLACLLEKFQAQHPKCRCLNIEWSIWSGVGMGERLGRIDILMQQGITPISPDVGISVLRRLLAQSLPATSIIVTGRFGKLLTLKVEQPELPFLRFLEYKRVYYPGVELIVDAELSADSDPYLNEHIFQGERLFPAVMAMEAIAQVVMALTHSIQPPIFKDVKFSQPVVVPDGLPMKIRLAALIRESEEIEVVLRSEQTSFMVNHFQATCVINQLPLKTYKRQISSDRADVSLNPERELYGSILFHSGRFRRLQGYRHLTATECFAEIAPDSGTPWFSRYLPEKLVLGDPAARDAAIHALQACIPHATILPVGVDRLISSVMHTSPARFVHARERAQLDNIFIYDLQVLGADGVVLEQWDGLRLQVVNQTVSQNSLAETLLGPYMERRIREFVTTADITVVVDKDPTVEHRVRSDRAIRQALGSLDVPVWRRPDGKPEAIGSQAVSAAHAGDITLAVAGSEPVGCDIESVVSRSVDLWKGLLGVERFALAEVIAQQVGEDRNTAATRIWAASECLRKAGAMVDAPLVLVLSTADGWAVLASGHLTITTLVASVQKVNNQLVLAVLLRSNHASL</sequence>
<comment type="caution">
    <text evidence="9">The sequence shown here is derived from an EMBL/GenBank/DDBJ whole genome shotgun (WGS) entry which is preliminary data.</text>
</comment>
<dbReference type="Pfam" id="PF16197">
    <property type="entry name" value="KAsynt_C_assoc"/>
    <property type="match status" value="1"/>
</dbReference>
<dbReference type="Gene3D" id="3.10.129.110">
    <property type="entry name" value="Polyketide synthase dehydratase"/>
    <property type="match status" value="1"/>
</dbReference>
<dbReference type="InterPro" id="IPR036291">
    <property type="entry name" value="NAD(P)-bd_dom_sf"/>
</dbReference>
<dbReference type="InterPro" id="IPR016039">
    <property type="entry name" value="Thiolase-like"/>
</dbReference>
<keyword evidence="1" id="KW-0596">Phosphopantetheine</keyword>
<dbReference type="RefSeq" id="WP_017742124.1">
    <property type="nucleotide sequence ID" value="NZ_KQ976354.1"/>
</dbReference>
<dbReference type="GO" id="GO:0004312">
    <property type="term" value="F:fatty acid synthase activity"/>
    <property type="evidence" value="ECO:0007669"/>
    <property type="project" value="TreeGrafter"/>
</dbReference>
<keyword evidence="2" id="KW-0597">Phosphoprotein</keyword>
<dbReference type="Gene3D" id="1.10.1200.10">
    <property type="entry name" value="ACP-like"/>
    <property type="match status" value="1"/>
</dbReference>
<feature type="region of interest" description="C-terminal hotdog fold" evidence="4">
    <location>
        <begin position="1594"/>
        <end position="1737"/>
    </location>
</feature>
<dbReference type="Pfam" id="PF08659">
    <property type="entry name" value="KR"/>
    <property type="match status" value="1"/>
</dbReference>
<dbReference type="STRING" id="128403.WA1_00830"/>
<dbReference type="InterPro" id="IPR020841">
    <property type="entry name" value="PKS_Beta-ketoAc_synthase_dom"/>
</dbReference>
<dbReference type="SUPFAM" id="SSF52151">
    <property type="entry name" value="FabD/lysophospholipase-like"/>
    <property type="match status" value="1"/>
</dbReference>
<dbReference type="SMART" id="SM00827">
    <property type="entry name" value="PKS_AT"/>
    <property type="match status" value="1"/>
</dbReference>
<feature type="region of interest" description="Disordered" evidence="5">
    <location>
        <begin position="913"/>
        <end position="940"/>
    </location>
</feature>
<dbReference type="SUPFAM" id="SSF51735">
    <property type="entry name" value="NAD(P)-binding Rossmann-fold domains"/>
    <property type="match status" value="1"/>
</dbReference>
<evidence type="ECO:0000313" key="9">
    <source>
        <dbReference type="EMBL" id="KYC43741.1"/>
    </source>
</evidence>
<evidence type="ECO:0000256" key="4">
    <source>
        <dbReference type="PROSITE-ProRule" id="PRU01363"/>
    </source>
</evidence>
<dbReference type="CDD" id="cd08953">
    <property type="entry name" value="KR_2_SDR_x"/>
    <property type="match status" value="1"/>
</dbReference>
<dbReference type="Proteomes" id="UP000076925">
    <property type="component" value="Unassembled WGS sequence"/>
</dbReference>
<dbReference type="InterPro" id="IPR042104">
    <property type="entry name" value="PKS_dehydratase_sf"/>
</dbReference>
<dbReference type="InterPro" id="IPR050091">
    <property type="entry name" value="PKS_NRPS_Biosynth_Enz"/>
</dbReference>
<evidence type="ECO:0000256" key="5">
    <source>
        <dbReference type="SAM" id="MobiDB-lite"/>
    </source>
</evidence>
<organism evidence="9 10">
    <name type="scientific">Scytonema hofmannii PCC 7110</name>
    <dbReference type="NCBI Taxonomy" id="128403"/>
    <lineage>
        <taxon>Bacteria</taxon>
        <taxon>Bacillati</taxon>
        <taxon>Cyanobacteriota</taxon>
        <taxon>Cyanophyceae</taxon>
        <taxon>Nostocales</taxon>
        <taxon>Scytonemataceae</taxon>
        <taxon>Scytonema</taxon>
    </lineage>
</organism>
<evidence type="ECO:0000259" key="6">
    <source>
        <dbReference type="PROSITE" id="PS50075"/>
    </source>
</evidence>
<dbReference type="InterPro" id="IPR049551">
    <property type="entry name" value="PKS_DH_C"/>
</dbReference>
<dbReference type="Gene3D" id="3.40.50.720">
    <property type="entry name" value="NAD(P)-binding Rossmann-like Domain"/>
    <property type="match status" value="1"/>
</dbReference>
<dbReference type="SUPFAM" id="SSF47336">
    <property type="entry name" value="ACP-like"/>
    <property type="match status" value="1"/>
</dbReference>
<dbReference type="Gene3D" id="3.40.47.10">
    <property type="match status" value="1"/>
</dbReference>
<evidence type="ECO:0000256" key="1">
    <source>
        <dbReference type="ARBA" id="ARBA00022450"/>
    </source>
</evidence>
<dbReference type="SUPFAM" id="SSF53901">
    <property type="entry name" value="Thiolase-like"/>
    <property type="match status" value="1"/>
</dbReference>
<dbReference type="InterPro" id="IPR057326">
    <property type="entry name" value="KR_dom"/>
</dbReference>
<dbReference type="InterPro" id="IPR009081">
    <property type="entry name" value="PP-bd_ACP"/>
</dbReference>
<dbReference type="PROSITE" id="PS50075">
    <property type="entry name" value="CARRIER"/>
    <property type="match status" value="1"/>
</dbReference>
<dbReference type="PANTHER" id="PTHR43775:SF51">
    <property type="entry name" value="INACTIVE PHENOLPHTHIOCEROL SYNTHESIS POLYKETIDE SYNTHASE TYPE I PKS1-RELATED"/>
    <property type="match status" value="1"/>
</dbReference>
<dbReference type="InterPro" id="IPR014031">
    <property type="entry name" value="Ketoacyl_synth_C"/>
</dbReference>
<dbReference type="Pfam" id="PF00698">
    <property type="entry name" value="Acyl_transf_1"/>
    <property type="match status" value="1"/>
</dbReference>
<feature type="domain" description="Carrier" evidence="6">
    <location>
        <begin position="942"/>
        <end position="1018"/>
    </location>
</feature>
<protein>
    <submittedName>
        <fullName evidence="9">Beta keto-acyl synthase</fullName>
    </submittedName>
</protein>
<evidence type="ECO:0000259" key="7">
    <source>
        <dbReference type="PROSITE" id="PS52004"/>
    </source>
</evidence>
<evidence type="ECO:0000256" key="3">
    <source>
        <dbReference type="ARBA" id="ARBA00022679"/>
    </source>
</evidence>
<dbReference type="InterPro" id="IPR049900">
    <property type="entry name" value="PKS_mFAS_DH"/>
</dbReference>
<dbReference type="InterPro" id="IPR016035">
    <property type="entry name" value="Acyl_Trfase/lysoPLipase"/>
</dbReference>
<dbReference type="GO" id="GO:0006633">
    <property type="term" value="P:fatty acid biosynthetic process"/>
    <property type="evidence" value="ECO:0007669"/>
    <property type="project" value="TreeGrafter"/>
</dbReference>
<dbReference type="OrthoDB" id="9765680at2"/>
<keyword evidence="10" id="KW-1185">Reference proteome</keyword>
<dbReference type="Pfam" id="PF21089">
    <property type="entry name" value="PKS_DH_N"/>
    <property type="match status" value="1"/>
</dbReference>
<dbReference type="PANTHER" id="PTHR43775">
    <property type="entry name" value="FATTY ACID SYNTHASE"/>
    <property type="match status" value="1"/>
</dbReference>